<comment type="caution">
    <text evidence="2">The sequence shown here is derived from an EMBL/GenBank/DDBJ whole genome shotgun (WGS) entry which is preliminary data.</text>
</comment>
<dbReference type="EMBL" id="LKEB01000005">
    <property type="protein sequence ID" value="ROW16367.1"/>
    <property type="molecule type" value="Genomic_DNA"/>
</dbReference>
<dbReference type="STRING" id="1230097.A0A423XJ60"/>
<organism evidence="2 3">
    <name type="scientific">Cytospora leucostoma</name>
    <dbReference type="NCBI Taxonomy" id="1230097"/>
    <lineage>
        <taxon>Eukaryota</taxon>
        <taxon>Fungi</taxon>
        <taxon>Dikarya</taxon>
        <taxon>Ascomycota</taxon>
        <taxon>Pezizomycotina</taxon>
        <taxon>Sordariomycetes</taxon>
        <taxon>Sordariomycetidae</taxon>
        <taxon>Diaporthales</taxon>
        <taxon>Cytosporaceae</taxon>
        <taxon>Cytospora</taxon>
    </lineage>
</organism>
<dbReference type="Proteomes" id="UP000285146">
    <property type="component" value="Unassembled WGS sequence"/>
</dbReference>
<feature type="region of interest" description="Disordered" evidence="1">
    <location>
        <begin position="155"/>
        <end position="186"/>
    </location>
</feature>
<name>A0A423XJ60_9PEZI</name>
<gene>
    <name evidence="2" type="ORF">VPNG_02764</name>
</gene>
<sequence>MAEYASSLTGTVDDEANIAILRADLHLLFDQRRFIIVPKPSAALPNLGPPSPYAIAIHVLNDSEETGEFPSLYQNVSLQTKYVDKLSREFLFARFAWALFPLLWSFLETPVPRRLAVIMKQDENKDRPTLISSDLSHPQYRWMNNAQFTQHLHTWGESRNGSRKRRPSQMTRDAEGDAEDDAYEERWERRSDSLSAHADAGYLDHAQEKLDEATRWYEYHGRYAAV</sequence>
<evidence type="ECO:0000313" key="3">
    <source>
        <dbReference type="Proteomes" id="UP000285146"/>
    </source>
</evidence>
<keyword evidence="3" id="KW-1185">Reference proteome</keyword>
<dbReference type="AlphaFoldDB" id="A0A423XJ60"/>
<evidence type="ECO:0000256" key="1">
    <source>
        <dbReference type="SAM" id="MobiDB-lite"/>
    </source>
</evidence>
<accession>A0A423XJ60</accession>
<proteinExistence type="predicted"/>
<protein>
    <recommendedName>
        <fullName evidence="4">HNH nuclease domain-containing protein</fullName>
    </recommendedName>
</protein>
<evidence type="ECO:0000313" key="2">
    <source>
        <dbReference type="EMBL" id="ROW16367.1"/>
    </source>
</evidence>
<reference evidence="2 3" key="1">
    <citation type="submission" date="2015-09" db="EMBL/GenBank/DDBJ databases">
        <title>Host preference determinants of Valsa canker pathogens revealed by comparative genomics.</title>
        <authorList>
            <person name="Yin Z."/>
            <person name="Huang L."/>
        </authorList>
    </citation>
    <scope>NUCLEOTIDE SEQUENCE [LARGE SCALE GENOMIC DNA]</scope>
    <source>
        <strain evidence="2 3">SXYLt</strain>
    </source>
</reference>
<dbReference type="OrthoDB" id="2142759at2759"/>
<dbReference type="InParanoid" id="A0A423XJ60"/>
<evidence type="ECO:0008006" key="4">
    <source>
        <dbReference type="Google" id="ProtNLM"/>
    </source>
</evidence>